<accession>A0A1M7LGE2</accession>
<evidence type="ECO:0000259" key="1">
    <source>
        <dbReference type="Pfam" id="PF21847"/>
    </source>
</evidence>
<organism evidence="2 3">
    <name type="scientific">Anaerosporobacter mobilis DSM 15930</name>
    <dbReference type="NCBI Taxonomy" id="1120996"/>
    <lineage>
        <taxon>Bacteria</taxon>
        <taxon>Bacillati</taxon>
        <taxon>Bacillota</taxon>
        <taxon>Clostridia</taxon>
        <taxon>Lachnospirales</taxon>
        <taxon>Lachnospiraceae</taxon>
        <taxon>Anaerosporobacter</taxon>
    </lineage>
</organism>
<proteinExistence type="predicted"/>
<dbReference type="InterPro" id="IPR054201">
    <property type="entry name" value="DUF6906"/>
</dbReference>
<dbReference type="OrthoDB" id="9937060at2"/>
<name>A0A1M7LGE2_9FIRM</name>
<reference evidence="2 3" key="1">
    <citation type="submission" date="2016-11" db="EMBL/GenBank/DDBJ databases">
        <authorList>
            <person name="Jaros S."/>
            <person name="Januszkiewicz K."/>
            <person name="Wedrychowicz H."/>
        </authorList>
    </citation>
    <scope>NUCLEOTIDE SEQUENCE [LARGE SCALE GENOMIC DNA]</scope>
    <source>
        <strain evidence="2 3">DSM 15930</strain>
    </source>
</reference>
<dbReference type="EMBL" id="FRCP01000016">
    <property type="protein sequence ID" value="SHM77193.1"/>
    <property type="molecule type" value="Genomic_DNA"/>
</dbReference>
<dbReference type="Pfam" id="PF21847">
    <property type="entry name" value="DUF6906"/>
    <property type="match status" value="1"/>
</dbReference>
<gene>
    <name evidence="2" type="ORF">SAMN02746066_03253</name>
</gene>
<dbReference type="STRING" id="1120996.SAMN02746066_03253"/>
<protein>
    <recommendedName>
        <fullName evidence="1">DUF6906 domain-containing protein</fullName>
    </recommendedName>
</protein>
<evidence type="ECO:0000313" key="3">
    <source>
        <dbReference type="Proteomes" id="UP000184038"/>
    </source>
</evidence>
<sequence length="65" mass="7439">MARAVKPTYKQKVIMNNQNLKVKDWLVSIETEIELKLVNKASGKTRTLKKLAKAGTKSEQIKKLR</sequence>
<dbReference type="AlphaFoldDB" id="A0A1M7LGE2"/>
<feature type="domain" description="DUF6906" evidence="1">
    <location>
        <begin position="1"/>
        <end position="50"/>
    </location>
</feature>
<dbReference type="Proteomes" id="UP000184038">
    <property type="component" value="Unassembled WGS sequence"/>
</dbReference>
<evidence type="ECO:0000313" key="2">
    <source>
        <dbReference type="EMBL" id="SHM77193.1"/>
    </source>
</evidence>
<keyword evidence="3" id="KW-1185">Reference proteome</keyword>
<dbReference type="RefSeq" id="WP_073289454.1">
    <property type="nucleotide sequence ID" value="NZ_FRCP01000016.1"/>
</dbReference>